<dbReference type="Gene3D" id="3.90.215.10">
    <property type="entry name" value="Gamma Fibrinogen, chain A, domain 1"/>
    <property type="match status" value="1"/>
</dbReference>
<dbReference type="PANTHER" id="PTHR47221:SF6">
    <property type="entry name" value="FIBRINOGEN ALPHA CHAIN"/>
    <property type="match status" value="1"/>
</dbReference>
<evidence type="ECO:0000259" key="7">
    <source>
        <dbReference type="PROSITE" id="PS51406"/>
    </source>
</evidence>
<evidence type="ECO:0000256" key="5">
    <source>
        <dbReference type="ARBA" id="ARBA00023157"/>
    </source>
</evidence>
<keyword evidence="9" id="KW-1185">Reference proteome</keyword>
<dbReference type="SUPFAM" id="SSF56496">
    <property type="entry name" value="Fibrinogen C-terminal domain-like"/>
    <property type="match status" value="1"/>
</dbReference>
<dbReference type="PANTHER" id="PTHR47221">
    <property type="entry name" value="FIBRINOGEN ALPHA CHAIN"/>
    <property type="match status" value="1"/>
</dbReference>
<organism evidence="8 9">
    <name type="scientific">Mytilus coruscus</name>
    <name type="common">Sea mussel</name>
    <dbReference type="NCBI Taxonomy" id="42192"/>
    <lineage>
        <taxon>Eukaryota</taxon>
        <taxon>Metazoa</taxon>
        <taxon>Spiralia</taxon>
        <taxon>Lophotrochozoa</taxon>
        <taxon>Mollusca</taxon>
        <taxon>Bivalvia</taxon>
        <taxon>Autobranchia</taxon>
        <taxon>Pteriomorphia</taxon>
        <taxon>Mytilida</taxon>
        <taxon>Mytiloidea</taxon>
        <taxon>Mytilidae</taxon>
        <taxon>Mytilinae</taxon>
        <taxon>Mytilus</taxon>
    </lineage>
</organism>
<dbReference type="Proteomes" id="UP000507470">
    <property type="component" value="Unassembled WGS sequence"/>
</dbReference>
<keyword evidence="4" id="KW-0175">Coiled coil</keyword>
<dbReference type="InterPro" id="IPR014716">
    <property type="entry name" value="Fibrinogen_a/b/g_C_1"/>
</dbReference>
<evidence type="ECO:0000313" key="9">
    <source>
        <dbReference type="Proteomes" id="UP000507470"/>
    </source>
</evidence>
<comment type="subcellular location">
    <subcellularLocation>
        <location evidence="1">Secreted</location>
    </subcellularLocation>
</comment>
<keyword evidence="2" id="KW-0964">Secreted</keyword>
<dbReference type="InterPro" id="IPR037579">
    <property type="entry name" value="FIB_ANG-like"/>
</dbReference>
<gene>
    <name evidence="8" type="ORF">MCOR_47459</name>
</gene>
<evidence type="ECO:0000256" key="6">
    <source>
        <dbReference type="ARBA" id="ARBA00023180"/>
    </source>
</evidence>
<evidence type="ECO:0000256" key="2">
    <source>
        <dbReference type="ARBA" id="ARBA00022525"/>
    </source>
</evidence>
<protein>
    <recommendedName>
        <fullName evidence="7">Fibrinogen C-terminal domain-containing protein</fullName>
    </recommendedName>
</protein>
<evidence type="ECO:0000256" key="3">
    <source>
        <dbReference type="ARBA" id="ARBA00022729"/>
    </source>
</evidence>
<dbReference type="OrthoDB" id="6107213at2759"/>
<name>A0A6J8E2S4_MYTCO</name>
<evidence type="ECO:0000256" key="1">
    <source>
        <dbReference type="ARBA" id="ARBA00004613"/>
    </source>
</evidence>
<dbReference type="SMART" id="SM00186">
    <property type="entry name" value="FBG"/>
    <property type="match status" value="1"/>
</dbReference>
<keyword evidence="6" id="KW-0325">Glycoprotein</keyword>
<keyword evidence="3" id="KW-0732">Signal</keyword>
<sequence>MFMKFARVFVLYCVKKTFDFLAINRVLNPLPKDCSDLRTESCSDVYIIQPFNSLNITVFCEMETDAGGWTIIQTRFDGSINFFRSWNDYKKGFGDVAGEHWIGNDNLHNILQQRTYKVRFDLEDFTGDTAYAIYDTFHTGDEGANYNLSISGYNGTAGKLANHSVIL</sequence>
<dbReference type="InterPro" id="IPR002181">
    <property type="entry name" value="Fibrinogen_a/b/g_C_dom"/>
</dbReference>
<dbReference type="Pfam" id="PF00147">
    <property type="entry name" value="Fibrinogen_C"/>
    <property type="match status" value="1"/>
</dbReference>
<dbReference type="AlphaFoldDB" id="A0A6J8E2S4"/>
<keyword evidence="5" id="KW-1015">Disulfide bond</keyword>
<dbReference type="EMBL" id="CACVKT020008353">
    <property type="protein sequence ID" value="CAC5414707.1"/>
    <property type="molecule type" value="Genomic_DNA"/>
</dbReference>
<accession>A0A6J8E2S4</accession>
<feature type="domain" description="Fibrinogen C-terminal" evidence="7">
    <location>
        <begin position="25"/>
        <end position="167"/>
    </location>
</feature>
<dbReference type="GO" id="GO:0005576">
    <property type="term" value="C:extracellular region"/>
    <property type="evidence" value="ECO:0007669"/>
    <property type="project" value="UniProtKB-SubCell"/>
</dbReference>
<proteinExistence type="predicted"/>
<dbReference type="InterPro" id="IPR036056">
    <property type="entry name" value="Fibrinogen-like_C"/>
</dbReference>
<evidence type="ECO:0000256" key="4">
    <source>
        <dbReference type="ARBA" id="ARBA00023054"/>
    </source>
</evidence>
<reference evidence="8 9" key="1">
    <citation type="submission" date="2020-06" db="EMBL/GenBank/DDBJ databases">
        <authorList>
            <person name="Li R."/>
            <person name="Bekaert M."/>
        </authorList>
    </citation>
    <scope>NUCLEOTIDE SEQUENCE [LARGE SCALE GENOMIC DNA]</scope>
    <source>
        <strain evidence="9">wild</strain>
    </source>
</reference>
<evidence type="ECO:0000313" key="8">
    <source>
        <dbReference type="EMBL" id="CAC5414707.1"/>
    </source>
</evidence>
<dbReference type="PROSITE" id="PS51406">
    <property type="entry name" value="FIBRINOGEN_C_2"/>
    <property type="match status" value="1"/>
</dbReference>